<keyword evidence="2" id="KW-1185">Reference proteome</keyword>
<evidence type="ECO:0008006" key="3">
    <source>
        <dbReference type="Google" id="ProtNLM"/>
    </source>
</evidence>
<name>A0A4Y8Q2U3_9BACL</name>
<dbReference type="OrthoDB" id="9816185at2"/>
<comment type="caution">
    <text evidence="1">The sequence shown here is derived from an EMBL/GenBank/DDBJ whole genome shotgun (WGS) entry which is preliminary data.</text>
</comment>
<dbReference type="AlphaFoldDB" id="A0A4Y8Q2U3"/>
<dbReference type="RefSeq" id="WP_134752814.1">
    <property type="nucleotide sequence ID" value="NZ_MYFO02000012.1"/>
</dbReference>
<dbReference type="Gene3D" id="1.10.30.50">
    <property type="match status" value="1"/>
</dbReference>
<accession>A0A4Y8Q2U3</accession>
<proteinExistence type="predicted"/>
<gene>
    <name evidence="1" type="ORF">B5M42_11310</name>
</gene>
<dbReference type="EMBL" id="MYFO01000012">
    <property type="protein sequence ID" value="TFE87787.1"/>
    <property type="molecule type" value="Genomic_DNA"/>
</dbReference>
<reference evidence="1 2" key="1">
    <citation type="submission" date="2017-03" db="EMBL/GenBank/DDBJ databases">
        <title>Isolation of Levoglucosan Utilizing Bacteria.</title>
        <authorList>
            <person name="Arya A.S."/>
        </authorList>
    </citation>
    <scope>NUCLEOTIDE SEQUENCE [LARGE SCALE GENOMIC DNA]</scope>
    <source>
        <strain evidence="1 2">MEC069</strain>
    </source>
</reference>
<organism evidence="1 2">
    <name type="scientific">Paenibacillus athensensis</name>
    <dbReference type="NCBI Taxonomy" id="1967502"/>
    <lineage>
        <taxon>Bacteria</taxon>
        <taxon>Bacillati</taxon>
        <taxon>Bacillota</taxon>
        <taxon>Bacilli</taxon>
        <taxon>Bacillales</taxon>
        <taxon>Paenibacillaceae</taxon>
        <taxon>Paenibacillus</taxon>
    </lineage>
</organism>
<evidence type="ECO:0000313" key="2">
    <source>
        <dbReference type="Proteomes" id="UP000298246"/>
    </source>
</evidence>
<evidence type="ECO:0000313" key="1">
    <source>
        <dbReference type="EMBL" id="TFE87787.1"/>
    </source>
</evidence>
<dbReference type="Proteomes" id="UP000298246">
    <property type="component" value="Unassembled WGS sequence"/>
</dbReference>
<sequence>MIKIERTDLPAIADTHYRDYFVGCGFERKLERLAQREPDAVERAFFAWLHDRAPELITARPARLHELTVEARATHPDIHQWLASLTPLKRETKSVKKRFEQAAEHHDRLTAEPHRHAAEDIRRALDGKQALLDQYRTLQQETGRIEGLLGKIQSVFNYDDFCDRYEDEEWGAYALVKRLRIPVCPYCNRQYITVVEPVLGEKGRARPQLDHFFAQSHFPYLAVSLYNLIPSCSVCNASLKRNQMFTWDDHIHPYEGGFGDDVRFTVKFPAGKGKLDYLKMWYREQGDLRVELLLDPAVRRRLDRDELKRLLRRVNNHKRIFKLKSLYASHGDYVQEIILKSIWYNDAKLDAMQRQFPHLFPTKEHLARLVFGNFMHTEEAEKRVLSKLTRDVAREFGITL</sequence>
<protein>
    <recommendedName>
        <fullName evidence="3">HNH nuclease domain-containing protein</fullName>
    </recommendedName>
</protein>